<evidence type="ECO:0000313" key="1">
    <source>
        <dbReference type="EMBL" id="WVX84291.1"/>
    </source>
</evidence>
<dbReference type="EMBL" id="CP137640">
    <property type="protein sequence ID" value="WVX84291.1"/>
    <property type="molecule type" value="Genomic_DNA"/>
</dbReference>
<gene>
    <name evidence="1" type="ORF">R4Z09_15595</name>
</gene>
<reference evidence="1 2" key="1">
    <citation type="submission" date="2023-10" db="EMBL/GenBank/DDBJ databases">
        <title>Niallia locisalis sp.nov. isolated from a salt pond sample.</title>
        <authorList>
            <person name="Li X.-J."/>
            <person name="Dong L."/>
        </authorList>
    </citation>
    <scope>NUCLEOTIDE SEQUENCE [LARGE SCALE GENOMIC DNA]</scope>
    <source>
        <strain evidence="1 2">DSM 29761</strain>
    </source>
</reference>
<dbReference type="Proteomes" id="UP001357223">
    <property type="component" value="Chromosome"/>
</dbReference>
<accession>A0ABZ2CPJ0</accession>
<name>A0ABZ2CPJ0_9BACI</name>
<organism evidence="1 2">
    <name type="scientific">Niallia oryzisoli</name>
    <dbReference type="NCBI Taxonomy" id="1737571"/>
    <lineage>
        <taxon>Bacteria</taxon>
        <taxon>Bacillati</taxon>
        <taxon>Bacillota</taxon>
        <taxon>Bacilli</taxon>
        <taxon>Bacillales</taxon>
        <taxon>Bacillaceae</taxon>
        <taxon>Niallia</taxon>
    </lineage>
</organism>
<sequence length="50" mass="5334">MNVVKVGVIGIGNMGKSHALQLDKGLIKGAMLSAVCLWSRKANELGKKRI</sequence>
<evidence type="ECO:0000313" key="2">
    <source>
        <dbReference type="Proteomes" id="UP001357223"/>
    </source>
</evidence>
<dbReference type="RefSeq" id="WP_338453164.1">
    <property type="nucleotide sequence ID" value="NZ_CP137640.1"/>
</dbReference>
<protein>
    <recommendedName>
        <fullName evidence="3">Gfo/Idh/MocA-like oxidoreductase N-terminal domain-containing protein</fullName>
    </recommendedName>
</protein>
<proteinExistence type="predicted"/>
<keyword evidence="2" id="KW-1185">Reference proteome</keyword>
<evidence type="ECO:0008006" key="3">
    <source>
        <dbReference type="Google" id="ProtNLM"/>
    </source>
</evidence>